<evidence type="ECO:0000313" key="2">
    <source>
        <dbReference type="Proteomes" id="UP000265520"/>
    </source>
</evidence>
<feature type="non-terminal residue" evidence="1">
    <location>
        <position position="43"/>
    </location>
</feature>
<dbReference type="EMBL" id="LXQA010411606">
    <property type="protein sequence ID" value="MCI50115.1"/>
    <property type="molecule type" value="Genomic_DNA"/>
</dbReference>
<comment type="caution">
    <text evidence="1">The sequence shown here is derived from an EMBL/GenBank/DDBJ whole genome shotgun (WGS) entry which is preliminary data.</text>
</comment>
<protein>
    <submittedName>
        <fullName evidence="1">Uncharacterized protein</fullName>
    </submittedName>
</protein>
<dbReference type="AlphaFoldDB" id="A0A392SQ01"/>
<accession>A0A392SQ01</accession>
<keyword evidence="2" id="KW-1185">Reference proteome</keyword>
<reference evidence="1 2" key="1">
    <citation type="journal article" date="2018" name="Front. Plant Sci.">
        <title>Red Clover (Trifolium pratense) and Zigzag Clover (T. medium) - A Picture of Genomic Similarities and Differences.</title>
        <authorList>
            <person name="Dluhosova J."/>
            <person name="Istvanek J."/>
            <person name="Nedelnik J."/>
            <person name="Repkova J."/>
        </authorList>
    </citation>
    <scope>NUCLEOTIDE SEQUENCE [LARGE SCALE GENOMIC DNA]</scope>
    <source>
        <strain evidence="2">cv. 10/8</strain>
        <tissue evidence="1">Leaf</tissue>
    </source>
</reference>
<name>A0A392SQ01_9FABA</name>
<dbReference type="Proteomes" id="UP000265520">
    <property type="component" value="Unassembled WGS sequence"/>
</dbReference>
<sequence length="43" mass="4628">MGTNIKQCVRKVADAHFTAAVKMLGSSGVAQYNEDTMKILGDK</sequence>
<evidence type="ECO:0000313" key="1">
    <source>
        <dbReference type="EMBL" id="MCI50115.1"/>
    </source>
</evidence>
<organism evidence="1 2">
    <name type="scientific">Trifolium medium</name>
    <dbReference type="NCBI Taxonomy" id="97028"/>
    <lineage>
        <taxon>Eukaryota</taxon>
        <taxon>Viridiplantae</taxon>
        <taxon>Streptophyta</taxon>
        <taxon>Embryophyta</taxon>
        <taxon>Tracheophyta</taxon>
        <taxon>Spermatophyta</taxon>
        <taxon>Magnoliopsida</taxon>
        <taxon>eudicotyledons</taxon>
        <taxon>Gunneridae</taxon>
        <taxon>Pentapetalae</taxon>
        <taxon>rosids</taxon>
        <taxon>fabids</taxon>
        <taxon>Fabales</taxon>
        <taxon>Fabaceae</taxon>
        <taxon>Papilionoideae</taxon>
        <taxon>50 kb inversion clade</taxon>
        <taxon>NPAAA clade</taxon>
        <taxon>Hologalegina</taxon>
        <taxon>IRL clade</taxon>
        <taxon>Trifolieae</taxon>
        <taxon>Trifolium</taxon>
    </lineage>
</organism>
<proteinExistence type="predicted"/>